<feature type="compositionally biased region" description="Low complexity" evidence="1">
    <location>
        <begin position="74"/>
        <end position="91"/>
    </location>
</feature>
<feature type="region of interest" description="Disordered" evidence="1">
    <location>
        <begin position="20"/>
        <end position="95"/>
    </location>
</feature>
<evidence type="ECO:0000313" key="3">
    <source>
        <dbReference type="Proteomes" id="UP001176941"/>
    </source>
</evidence>
<proteinExistence type="predicted"/>
<evidence type="ECO:0000313" key="2">
    <source>
        <dbReference type="EMBL" id="CAI9153354.1"/>
    </source>
</evidence>
<sequence>MGARHLKSSKLWSLLGESYNSSKQGHLPAGATEFRARGEPKFPTRNPSKSGTTAALAMPERWWWGDQQAPTRPGPGLASGPPSGPGPSLASRFPEPACAVDSKRAECGGMKAVGMTRQTALVHFRLQRLYALLGDPSDLGCLAMRDHEVALRAESLRRGRGNARF</sequence>
<name>A0ABN8XWK4_RANTA</name>
<protein>
    <submittedName>
        <fullName evidence="2">Uncharacterized protein</fullName>
    </submittedName>
</protein>
<dbReference type="Proteomes" id="UP001176941">
    <property type="component" value="Chromosome 10"/>
</dbReference>
<evidence type="ECO:0000256" key="1">
    <source>
        <dbReference type="SAM" id="MobiDB-lite"/>
    </source>
</evidence>
<gene>
    <name evidence="2" type="ORF">MRATA1EN1_LOCUS2316</name>
</gene>
<reference evidence="2" key="1">
    <citation type="submission" date="2023-04" db="EMBL/GenBank/DDBJ databases">
        <authorList>
            <consortium name="ELIXIR-Norway"/>
        </authorList>
    </citation>
    <scope>NUCLEOTIDE SEQUENCE [LARGE SCALE GENOMIC DNA]</scope>
</reference>
<organism evidence="2 3">
    <name type="scientific">Rangifer tarandus platyrhynchus</name>
    <name type="common">Svalbard reindeer</name>
    <dbReference type="NCBI Taxonomy" id="3082113"/>
    <lineage>
        <taxon>Eukaryota</taxon>
        <taxon>Metazoa</taxon>
        <taxon>Chordata</taxon>
        <taxon>Craniata</taxon>
        <taxon>Vertebrata</taxon>
        <taxon>Euteleostomi</taxon>
        <taxon>Mammalia</taxon>
        <taxon>Eutheria</taxon>
        <taxon>Laurasiatheria</taxon>
        <taxon>Artiodactyla</taxon>
        <taxon>Ruminantia</taxon>
        <taxon>Pecora</taxon>
        <taxon>Cervidae</taxon>
        <taxon>Odocoileinae</taxon>
        <taxon>Rangifer</taxon>
    </lineage>
</organism>
<accession>A0ABN8XWK4</accession>
<keyword evidence="3" id="KW-1185">Reference proteome</keyword>
<dbReference type="EMBL" id="OX459946">
    <property type="protein sequence ID" value="CAI9153354.1"/>
    <property type="molecule type" value="Genomic_DNA"/>
</dbReference>